<comment type="subcellular location">
    <subcellularLocation>
        <location evidence="11">Cytoplasm</location>
    </subcellularLocation>
</comment>
<dbReference type="SUPFAM" id="SSF141734">
    <property type="entry name" value="HisI-like"/>
    <property type="match status" value="1"/>
</dbReference>
<keyword evidence="7 11" id="KW-0963">Cytoplasm</keyword>
<evidence type="ECO:0000259" key="12">
    <source>
        <dbReference type="Pfam" id="PF01502"/>
    </source>
</evidence>
<comment type="caution">
    <text evidence="13">The sequence shown here is derived from an EMBL/GenBank/DDBJ whole genome shotgun (WGS) entry which is preliminary data.</text>
</comment>
<feature type="binding site" evidence="11">
    <location>
        <position position="81"/>
    </location>
    <ligand>
        <name>Mg(2+)</name>
        <dbReference type="ChEBI" id="CHEBI:18420"/>
    </ligand>
</feature>
<comment type="cofactor">
    <cofactor evidence="11">
        <name>Mg(2+)</name>
        <dbReference type="ChEBI" id="CHEBI:18420"/>
    </cofactor>
    <text evidence="11">Binds 1 Mg(2+) ion per subunit.</text>
</comment>
<keyword evidence="11" id="KW-0460">Magnesium</keyword>
<dbReference type="NCBIfam" id="NF000768">
    <property type="entry name" value="PRK00051.1"/>
    <property type="match status" value="1"/>
</dbReference>
<keyword evidence="9 11" id="KW-0378">Hydrolase</keyword>
<keyword evidence="14" id="KW-1185">Reference proteome</keyword>
<comment type="catalytic activity">
    <reaction evidence="2">
        <text>1-(5-phospho-beta-D-ribosyl)-ATP + H2O = 1-(5-phospho-beta-D-ribosyl)-5'-AMP + diphosphate + H(+)</text>
        <dbReference type="Rhea" id="RHEA:22828"/>
        <dbReference type="ChEBI" id="CHEBI:15377"/>
        <dbReference type="ChEBI" id="CHEBI:15378"/>
        <dbReference type="ChEBI" id="CHEBI:33019"/>
        <dbReference type="ChEBI" id="CHEBI:59457"/>
        <dbReference type="ChEBI" id="CHEBI:73183"/>
        <dbReference type="EC" id="3.6.1.31"/>
    </reaction>
</comment>
<dbReference type="HAMAP" id="MF_01021">
    <property type="entry name" value="HisI"/>
    <property type="match status" value="1"/>
</dbReference>
<dbReference type="RefSeq" id="WP_088713200.1">
    <property type="nucleotide sequence ID" value="NZ_NFZT01000001.1"/>
</dbReference>
<evidence type="ECO:0000256" key="8">
    <source>
        <dbReference type="ARBA" id="ARBA00022605"/>
    </source>
</evidence>
<feature type="binding site" evidence="11">
    <location>
        <position position="85"/>
    </location>
    <ligand>
        <name>Mg(2+)</name>
        <dbReference type="ChEBI" id="CHEBI:18420"/>
    </ligand>
</feature>
<dbReference type="PANTHER" id="PTHR42945:SF1">
    <property type="entry name" value="HISTIDINE BIOSYNTHESIS BIFUNCTIONAL PROTEIN HIS7"/>
    <property type="match status" value="1"/>
</dbReference>
<comment type="cofactor">
    <cofactor evidence="11">
        <name>Zn(2+)</name>
        <dbReference type="ChEBI" id="CHEBI:29105"/>
    </cofactor>
    <text evidence="11">Binds 1 zinc ion per subunit.</text>
</comment>
<gene>
    <name evidence="11" type="primary">hisI</name>
    <name evidence="13" type="ORF">B5C34_14230</name>
</gene>
<dbReference type="EC" id="3.5.4.19" evidence="11"/>
<comment type="pathway">
    <text evidence="4">Amino-acid biosynthesis; L-histidine biosynthesis; L-histidine from 5-phospho-alpha-D-ribose 1-diphosphate: step 2/9.</text>
</comment>
<evidence type="ECO:0000256" key="6">
    <source>
        <dbReference type="ARBA" id="ARBA00008299"/>
    </source>
</evidence>
<feature type="binding site" evidence="11">
    <location>
        <position position="105"/>
    </location>
    <ligand>
        <name>Zn(2+)</name>
        <dbReference type="ChEBI" id="CHEBI:29105"/>
        <note>ligand shared between dimeric partners</note>
    </ligand>
</feature>
<dbReference type="PANTHER" id="PTHR42945">
    <property type="entry name" value="HISTIDINE BIOSYNTHESIS BIFUNCTIONAL PROTEIN"/>
    <property type="match status" value="1"/>
</dbReference>
<dbReference type="EMBL" id="NFZT01000001">
    <property type="protein sequence ID" value="OWV34500.1"/>
    <property type="molecule type" value="Genomic_DNA"/>
</dbReference>
<dbReference type="Gene3D" id="3.10.20.810">
    <property type="entry name" value="Phosphoribosyl-AMP cyclohydrolase"/>
    <property type="match status" value="1"/>
</dbReference>
<comment type="similarity">
    <text evidence="6">In the N-terminal section; belongs to the PRA-CH family.</text>
</comment>
<evidence type="ECO:0000256" key="9">
    <source>
        <dbReference type="ARBA" id="ARBA00022801"/>
    </source>
</evidence>
<dbReference type="GO" id="GO:0000287">
    <property type="term" value="F:magnesium ion binding"/>
    <property type="evidence" value="ECO:0007669"/>
    <property type="project" value="UniProtKB-UniRule"/>
</dbReference>
<dbReference type="InterPro" id="IPR038019">
    <property type="entry name" value="PRib_AMP_CycHydrolase_sf"/>
</dbReference>
<feature type="binding site" evidence="11">
    <location>
        <position position="98"/>
    </location>
    <ligand>
        <name>Zn(2+)</name>
        <dbReference type="ChEBI" id="CHEBI:29105"/>
        <note>ligand shared between dimeric partners</note>
    </ligand>
</feature>
<evidence type="ECO:0000256" key="11">
    <source>
        <dbReference type="HAMAP-Rule" id="MF_01021"/>
    </source>
</evidence>
<dbReference type="Pfam" id="PF01502">
    <property type="entry name" value="PRA-CH"/>
    <property type="match status" value="1"/>
</dbReference>
<dbReference type="AlphaFoldDB" id="A0A219B7Y2"/>
<dbReference type="GO" id="GO:0004635">
    <property type="term" value="F:phosphoribosyl-AMP cyclohydrolase activity"/>
    <property type="evidence" value="ECO:0007669"/>
    <property type="project" value="UniProtKB-UniRule"/>
</dbReference>
<dbReference type="InterPro" id="IPR026660">
    <property type="entry name" value="PRA-CH"/>
</dbReference>
<feature type="binding site" evidence="11">
    <location>
        <position position="83"/>
    </location>
    <ligand>
        <name>Mg(2+)</name>
        <dbReference type="ChEBI" id="CHEBI:18420"/>
    </ligand>
</feature>
<feature type="binding site" evidence="11">
    <location>
        <position position="82"/>
    </location>
    <ligand>
        <name>Zn(2+)</name>
        <dbReference type="ChEBI" id="CHEBI:29105"/>
        <note>ligand shared between dimeric partners</note>
    </ligand>
</feature>
<dbReference type="GO" id="GO:0000105">
    <property type="term" value="P:L-histidine biosynthetic process"/>
    <property type="evidence" value="ECO:0007669"/>
    <property type="project" value="UniProtKB-UniRule"/>
</dbReference>
<keyword evidence="11" id="KW-0862">Zinc</keyword>
<comment type="catalytic activity">
    <reaction evidence="1 11">
        <text>1-(5-phospho-beta-D-ribosyl)-5'-AMP + H2O = 1-(5-phospho-beta-D-ribosyl)-5-[(5-phospho-beta-D-ribosylamino)methylideneamino]imidazole-4-carboxamide</text>
        <dbReference type="Rhea" id="RHEA:20049"/>
        <dbReference type="ChEBI" id="CHEBI:15377"/>
        <dbReference type="ChEBI" id="CHEBI:58435"/>
        <dbReference type="ChEBI" id="CHEBI:59457"/>
        <dbReference type="EC" id="3.5.4.19"/>
    </reaction>
</comment>
<organism evidence="13 14">
    <name type="scientific">Pacificimonas flava</name>
    <dbReference type="NCBI Taxonomy" id="1234595"/>
    <lineage>
        <taxon>Bacteria</taxon>
        <taxon>Pseudomonadati</taxon>
        <taxon>Pseudomonadota</taxon>
        <taxon>Alphaproteobacteria</taxon>
        <taxon>Sphingomonadales</taxon>
        <taxon>Sphingosinicellaceae</taxon>
        <taxon>Pacificimonas</taxon>
    </lineage>
</organism>
<dbReference type="GO" id="GO:0004636">
    <property type="term" value="F:phosphoribosyl-ATP diphosphatase activity"/>
    <property type="evidence" value="ECO:0007669"/>
    <property type="project" value="UniProtKB-EC"/>
</dbReference>
<comment type="similarity">
    <text evidence="5">In the C-terminal section; belongs to the PRA-PH family.</text>
</comment>
<dbReference type="GO" id="GO:0005737">
    <property type="term" value="C:cytoplasm"/>
    <property type="evidence" value="ECO:0007669"/>
    <property type="project" value="UniProtKB-SubCell"/>
</dbReference>
<evidence type="ECO:0000313" key="14">
    <source>
        <dbReference type="Proteomes" id="UP000198462"/>
    </source>
</evidence>
<keyword evidence="10 11" id="KW-0368">Histidine biosynthesis</keyword>
<evidence type="ECO:0000256" key="7">
    <source>
        <dbReference type="ARBA" id="ARBA00022490"/>
    </source>
</evidence>
<evidence type="ECO:0000256" key="4">
    <source>
        <dbReference type="ARBA" id="ARBA00005204"/>
    </source>
</evidence>
<comment type="function">
    <text evidence="11">Catalyzes the hydrolysis of the adenine ring of phosphoribosyl-AMP.</text>
</comment>
<evidence type="ECO:0000256" key="10">
    <source>
        <dbReference type="ARBA" id="ARBA00023102"/>
    </source>
</evidence>
<accession>A0A219B7Y2</accession>
<keyword evidence="11" id="KW-0479">Metal-binding</keyword>
<sequence>MTDRDETAEFLPKFDEKGLLSAIAQDAESGEVLMLAHMNREALDRTLESGEAHFWSRSRAALWKKGETSGNILRVRAVLVDCDQDALLLKVEAAGPACHTGRRTCFYREVGQDGLSFTG</sequence>
<proteinExistence type="inferred from homology"/>
<dbReference type="FunFam" id="3.10.20.810:FF:000001">
    <property type="entry name" value="Histidine biosynthesis bifunctional protein HisIE"/>
    <property type="match status" value="1"/>
</dbReference>
<evidence type="ECO:0000256" key="2">
    <source>
        <dbReference type="ARBA" id="ARBA00001460"/>
    </source>
</evidence>
<dbReference type="InterPro" id="IPR002496">
    <property type="entry name" value="PRib_AMP_CycHydrolase_dom"/>
</dbReference>
<feature type="domain" description="Phosphoribosyl-AMP cyclohydrolase" evidence="12">
    <location>
        <begin position="34"/>
        <end position="107"/>
    </location>
</feature>
<evidence type="ECO:0000313" key="13">
    <source>
        <dbReference type="EMBL" id="OWV34500.1"/>
    </source>
</evidence>
<keyword evidence="8 11" id="KW-0028">Amino-acid biosynthesis</keyword>
<evidence type="ECO:0000256" key="1">
    <source>
        <dbReference type="ARBA" id="ARBA00000024"/>
    </source>
</evidence>
<dbReference type="Proteomes" id="UP000198462">
    <property type="component" value="Unassembled WGS sequence"/>
</dbReference>
<evidence type="ECO:0000256" key="5">
    <source>
        <dbReference type="ARBA" id="ARBA00007731"/>
    </source>
</evidence>
<reference evidence="14" key="1">
    <citation type="submission" date="2017-05" db="EMBL/GenBank/DDBJ databases">
        <authorList>
            <person name="Lin X."/>
        </authorList>
    </citation>
    <scope>NUCLEOTIDE SEQUENCE [LARGE SCALE GENOMIC DNA]</scope>
    <source>
        <strain evidence="14">JLT2012</strain>
    </source>
</reference>
<comment type="subunit">
    <text evidence="11">Homodimer.</text>
</comment>
<dbReference type="GO" id="GO:0008270">
    <property type="term" value="F:zinc ion binding"/>
    <property type="evidence" value="ECO:0007669"/>
    <property type="project" value="UniProtKB-UniRule"/>
</dbReference>
<comment type="similarity">
    <text evidence="11">Belongs to the PRA-CH family.</text>
</comment>
<dbReference type="OrthoDB" id="9795769at2"/>
<evidence type="ECO:0000256" key="3">
    <source>
        <dbReference type="ARBA" id="ARBA00005169"/>
    </source>
</evidence>
<name>A0A219B7Y2_9SPHN</name>
<protein>
    <recommendedName>
        <fullName evidence="11">Phosphoribosyl-AMP cyclohydrolase</fullName>
        <shortName evidence="11">PRA-CH</shortName>
        <ecNumber evidence="11">3.5.4.19</ecNumber>
    </recommendedName>
</protein>
<dbReference type="UniPathway" id="UPA00031">
    <property type="reaction ID" value="UER00008"/>
</dbReference>
<comment type="pathway">
    <text evidence="3 11">Amino-acid biosynthesis; L-histidine biosynthesis; L-histidine from 5-phospho-alpha-D-ribose 1-diphosphate: step 3/9.</text>
</comment>